<comment type="caution">
    <text evidence="1">The sequence shown here is derived from an EMBL/GenBank/DDBJ whole genome shotgun (WGS) entry which is preliminary data.</text>
</comment>
<organism evidence="1 2">
    <name type="scientific">Halobacillus andaensis</name>
    <dbReference type="NCBI Taxonomy" id="1176239"/>
    <lineage>
        <taxon>Bacteria</taxon>
        <taxon>Bacillati</taxon>
        <taxon>Bacillota</taxon>
        <taxon>Bacilli</taxon>
        <taxon>Bacillales</taxon>
        <taxon>Bacillaceae</taxon>
        <taxon>Halobacillus</taxon>
    </lineage>
</organism>
<protein>
    <recommendedName>
        <fullName evidence="3">DUF4362 domain-containing protein</fullName>
    </recommendedName>
</protein>
<name>A0A917F139_HALAA</name>
<evidence type="ECO:0000313" key="2">
    <source>
        <dbReference type="Proteomes" id="UP000660110"/>
    </source>
</evidence>
<proteinExistence type="predicted"/>
<keyword evidence="2" id="KW-1185">Reference proteome</keyword>
<reference evidence="1" key="1">
    <citation type="journal article" date="2014" name="Int. J. Syst. Evol. Microbiol.">
        <title>Complete genome sequence of Corynebacterium casei LMG S-19264T (=DSM 44701T), isolated from a smear-ripened cheese.</title>
        <authorList>
            <consortium name="US DOE Joint Genome Institute (JGI-PGF)"/>
            <person name="Walter F."/>
            <person name="Albersmeier A."/>
            <person name="Kalinowski J."/>
            <person name="Ruckert C."/>
        </authorList>
    </citation>
    <scope>NUCLEOTIDE SEQUENCE</scope>
    <source>
        <strain evidence="1">CGMCC 1.12153</strain>
    </source>
</reference>
<sequence>MFFVAGCSNQIAGIYDQSEDLGKRDKDVVETHGKVTNTQYLDDFIKNVQEHEDDEVRVVHYTTEGDLVFTYLSYDGEEIDYELDTSNDRYSAGERVEKTCKGIERKDRSEETVYQLTCGKGEKPIDVLTISHDSNTQDQFELKFSYDKGNQVTVDTVDHSLSVQSESNSMKKKDFYFTNEERNKIYKLLVMENYMQGKDLAGTCRAKPEYSLKIIVNGSEKKFEWSSCDSGDDVEKMTEMVEEMIDIVEETDSYRKVFS</sequence>
<dbReference type="Pfam" id="PF14275">
    <property type="entry name" value="DUF4362"/>
    <property type="match status" value="1"/>
</dbReference>
<dbReference type="AlphaFoldDB" id="A0A917F139"/>
<accession>A0A917F139</accession>
<evidence type="ECO:0008006" key="3">
    <source>
        <dbReference type="Google" id="ProtNLM"/>
    </source>
</evidence>
<dbReference type="Proteomes" id="UP000660110">
    <property type="component" value="Unassembled WGS sequence"/>
</dbReference>
<dbReference type="EMBL" id="BMEL01000005">
    <property type="protein sequence ID" value="GGF34428.1"/>
    <property type="molecule type" value="Genomic_DNA"/>
</dbReference>
<dbReference type="InterPro" id="IPR025372">
    <property type="entry name" value="DUF4362"/>
</dbReference>
<gene>
    <name evidence="1" type="ORF">GCM10010954_36930</name>
</gene>
<evidence type="ECO:0000313" key="1">
    <source>
        <dbReference type="EMBL" id="GGF34428.1"/>
    </source>
</evidence>
<reference evidence="1" key="2">
    <citation type="submission" date="2020-09" db="EMBL/GenBank/DDBJ databases">
        <authorList>
            <person name="Sun Q."/>
            <person name="Zhou Y."/>
        </authorList>
    </citation>
    <scope>NUCLEOTIDE SEQUENCE</scope>
    <source>
        <strain evidence="1">CGMCC 1.12153</strain>
    </source>
</reference>